<dbReference type="PROSITE" id="PS50887">
    <property type="entry name" value="GGDEF"/>
    <property type="match status" value="1"/>
</dbReference>
<dbReference type="InterPro" id="IPR043128">
    <property type="entry name" value="Rev_trsase/Diguanyl_cyclase"/>
</dbReference>
<accession>A0A7W9BKF6</accession>
<keyword evidence="5" id="KW-1185">Reference proteome</keyword>
<dbReference type="SMART" id="SM00267">
    <property type="entry name" value="GGDEF"/>
    <property type="match status" value="1"/>
</dbReference>
<dbReference type="RefSeq" id="WP_183528187.1">
    <property type="nucleotide sequence ID" value="NZ_JACIJM010000004.1"/>
</dbReference>
<feature type="transmembrane region" description="Helical" evidence="2">
    <location>
        <begin position="7"/>
        <end position="31"/>
    </location>
</feature>
<dbReference type="InterPro" id="IPR052155">
    <property type="entry name" value="Biofilm_reg_signaling"/>
</dbReference>
<proteinExistence type="predicted"/>
<feature type="region of interest" description="Disordered" evidence="1">
    <location>
        <begin position="431"/>
        <end position="451"/>
    </location>
</feature>
<evidence type="ECO:0000256" key="1">
    <source>
        <dbReference type="SAM" id="MobiDB-lite"/>
    </source>
</evidence>
<dbReference type="EMBL" id="JACIJM010000004">
    <property type="protein sequence ID" value="MBB5722181.1"/>
    <property type="molecule type" value="Genomic_DNA"/>
</dbReference>
<name>A0A7W9BKF6_9RHOB</name>
<evidence type="ECO:0000259" key="3">
    <source>
        <dbReference type="PROSITE" id="PS50887"/>
    </source>
</evidence>
<dbReference type="Pfam" id="PF00990">
    <property type="entry name" value="GGDEF"/>
    <property type="match status" value="1"/>
</dbReference>
<keyword evidence="2" id="KW-1133">Transmembrane helix</keyword>
<dbReference type="PANTHER" id="PTHR44757">
    <property type="entry name" value="DIGUANYLATE CYCLASE DGCP"/>
    <property type="match status" value="1"/>
</dbReference>
<dbReference type="CDD" id="cd01949">
    <property type="entry name" value="GGDEF"/>
    <property type="match status" value="1"/>
</dbReference>
<feature type="domain" description="GGDEF" evidence="3">
    <location>
        <begin position="310"/>
        <end position="447"/>
    </location>
</feature>
<feature type="transmembrane region" description="Helical" evidence="2">
    <location>
        <begin position="238"/>
        <end position="262"/>
    </location>
</feature>
<keyword evidence="2" id="KW-0472">Membrane</keyword>
<evidence type="ECO:0000256" key="2">
    <source>
        <dbReference type="SAM" id="Phobius"/>
    </source>
</evidence>
<gene>
    <name evidence="4" type="ORF">FHS72_001805</name>
</gene>
<dbReference type="SUPFAM" id="SSF55073">
    <property type="entry name" value="Nucleotide cyclase"/>
    <property type="match status" value="1"/>
</dbReference>
<organism evidence="4 5">
    <name type="scientific">Yoonia ponticola</name>
    <dbReference type="NCBI Taxonomy" id="1524255"/>
    <lineage>
        <taxon>Bacteria</taxon>
        <taxon>Pseudomonadati</taxon>
        <taxon>Pseudomonadota</taxon>
        <taxon>Alphaproteobacteria</taxon>
        <taxon>Rhodobacterales</taxon>
        <taxon>Paracoccaceae</taxon>
        <taxon>Yoonia</taxon>
    </lineage>
</organism>
<comment type="caution">
    <text evidence="4">The sequence shown here is derived from an EMBL/GenBank/DDBJ whole genome shotgun (WGS) entry which is preliminary data.</text>
</comment>
<protein>
    <submittedName>
        <fullName evidence="4">Diguanylate cyclase (GGDEF)-like protein</fullName>
    </submittedName>
</protein>
<dbReference type="Proteomes" id="UP000535415">
    <property type="component" value="Unassembled WGS sequence"/>
</dbReference>
<keyword evidence="2" id="KW-0812">Transmembrane</keyword>
<dbReference type="InterPro" id="IPR000160">
    <property type="entry name" value="GGDEF_dom"/>
</dbReference>
<evidence type="ECO:0000313" key="5">
    <source>
        <dbReference type="Proteomes" id="UP000535415"/>
    </source>
</evidence>
<dbReference type="InterPro" id="IPR029787">
    <property type="entry name" value="Nucleotide_cyclase"/>
</dbReference>
<reference evidence="4 5" key="1">
    <citation type="submission" date="2020-08" db="EMBL/GenBank/DDBJ databases">
        <title>Genomic Encyclopedia of Type Strains, Phase IV (KMG-IV): sequencing the most valuable type-strain genomes for metagenomic binning, comparative biology and taxonomic classification.</title>
        <authorList>
            <person name="Goeker M."/>
        </authorList>
    </citation>
    <scope>NUCLEOTIDE SEQUENCE [LARGE SCALE GENOMIC DNA]</scope>
    <source>
        <strain evidence="4 5">DSM 101064</strain>
    </source>
</reference>
<dbReference type="Gene3D" id="3.30.70.270">
    <property type="match status" value="1"/>
</dbReference>
<dbReference type="PANTHER" id="PTHR44757:SF2">
    <property type="entry name" value="BIOFILM ARCHITECTURE MAINTENANCE PROTEIN MBAA"/>
    <property type="match status" value="1"/>
</dbReference>
<dbReference type="NCBIfam" id="TIGR00254">
    <property type="entry name" value="GGDEF"/>
    <property type="match status" value="1"/>
</dbReference>
<sequence>MNVSQRIFWTTFGTALGVVIVFTLLIVWISYQVNALTATQTNTRTQNAINLMARNNGIMTKDYAQRDVTIHWITQAHEAMHHEDIGTGVTDSDSFDLMYLLTHTGEPEFVYVSGGDGSDLSNFKPEIADALVPHIMNRPLEPRSVVTGAVLVDGQLALVSAARIQPFDITGFDTDTFSLLIGGIWLDPQGLAEELLLEDMWIVTDVANLPRTDQSLPLLGPNGAPVAYFVWTMERPGFALSLQIAPVIAFLAVLLIGGSWMIGRVSTRQTESFLREKSFARSDSLTGLLNRAGIADVVSSEEIQTLMEQEKIAVIFADLNGLKVINDTYGHDMGDKAIRVTAERLRAAVRGSDHIARIGGDEFVCLINTPTPRLAADQIAQRLQMLMAKPIKRPGGEFLAKAAIGVALSKRGTTWEMLLSQADQAMYSAKRAMQHDKARNKTTSPDKQATW</sequence>
<dbReference type="AlphaFoldDB" id="A0A7W9BKF6"/>
<evidence type="ECO:0000313" key="4">
    <source>
        <dbReference type="EMBL" id="MBB5722181.1"/>
    </source>
</evidence>
<feature type="compositionally biased region" description="Polar residues" evidence="1">
    <location>
        <begin position="441"/>
        <end position="451"/>
    </location>
</feature>